<accession>A0A6A5UWV5</accession>
<dbReference type="Proteomes" id="UP000800036">
    <property type="component" value="Unassembled WGS sequence"/>
</dbReference>
<gene>
    <name evidence="1" type="ORF">BU23DRAFT_571550</name>
</gene>
<keyword evidence="2" id="KW-1185">Reference proteome</keyword>
<sequence>MSWKQTLSANSRPKTHYYPCRRICPRLNYPTASSVFARIPKKPYKIGTVGRITNLYDLLLKDPCPSYLYSDRELKAYESFPAFHCEKKDALSLVPFIEYPFRFLDLPAELRLEVYQYYFHDLNASNLCDAKHYHQYVRGEYNEDRVYYEREPISKSTGNNLLNRPVPDTEAGLSLLRTSHLKYTEGAANDVIWALMQEFVCMHRTIQASIEVMNVSDDKENYWNDPTWCDSDDGFEFKVMREVNGNRLAQKLMGDLSLPDSSNAFGYPMKYLEWERQMAPPRTVQFGNPDVHLEDLRWMFEDGNHWDVTRAKIVTGEYWRGWKDLQYLLGNL</sequence>
<name>A0A6A5UWV5_9PLEO</name>
<evidence type="ECO:0000313" key="2">
    <source>
        <dbReference type="Proteomes" id="UP000800036"/>
    </source>
</evidence>
<protein>
    <submittedName>
        <fullName evidence="1">Uncharacterized protein</fullName>
    </submittedName>
</protein>
<proteinExistence type="predicted"/>
<organism evidence="1 2">
    <name type="scientific">Bimuria novae-zelandiae CBS 107.79</name>
    <dbReference type="NCBI Taxonomy" id="1447943"/>
    <lineage>
        <taxon>Eukaryota</taxon>
        <taxon>Fungi</taxon>
        <taxon>Dikarya</taxon>
        <taxon>Ascomycota</taxon>
        <taxon>Pezizomycotina</taxon>
        <taxon>Dothideomycetes</taxon>
        <taxon>Pleosporomycetidae</taxon>
        <taxon>Pleosporales</taxon>
        <taxon>Massarineae</taxon>
        <taxon>Didymosphaeriaceae</taxon>
        <taxon>Bimuria</taxon>
    </lineage>
</organism>
<reference evidence="1" key="1">
    <citation type="journal article" date="2020" name="Stud. Mycol.">
        <title>101 Dothideomycetes genomes: a test case for predicting lifestyles and emergence of pathogens.</title>
        <authorList>
            <person name="Haridas S."/>
            <person name="Albert R."/>
            <person name="Binder M."/>
            <person name="Bloem J."/>
            <person name="Labutti K."/>
            <person name="Salamov A."/>
            <person name="Andreopoulos B."/>
            <person name="Baker S."/>
            <person name="Barry K."/>
            <person name="Bills G."/>
            <person name="Bluhm B."/>
            <person name="Cannon C."/>
            <person name="Castanera R."/>
            <person name="Culley D."/>
            <person name="Daum C."/>
            <person name="Ezra D."/>
            <person name="Gonzalez J."/>
            <person name="Henrissat B."/>
            <person name="Kuo A."/>
            <person name="Liang C."/>
            <person name="Lipzen A."/>
            <person name="Lutzoni F."/>
            <person name="Magnuson J."/>
            <person name="Mondo S."/>
            <person name="Nolan M."/>
            <person name="Ohm R."/>
            <person name="Pangilinan J."/>
            <person name="Park H.-J."/>
            <person name="Ramirez L."/>
            <person name="Alfaro M."/>
            <person name="Sun H."/>
            <person name="Tritt A."/>
            <person name="Yoshinaga Y."/>
            <person name="Zwiers L.-H."/>
            <person name="Turgeon B."/>
            <person name="Goodwin S."/>
            <person name="Spatafora J."/>
            <person name="Crous P."/>
            <person name="Grigoriev I."/>
        </authorList>
    </citation>
    <scope>NUCLEOTIDE SEQUENCE</scope>
    <source>
        <strain evidence="1">CBS 107.79</strain>
    </source>
</reference>
<dbReference type="AlphaFoldDB" id="A0A6A5UWV5"/>
<evidence type="ECO:0000313" key="1">
    <source>
        <dbReference type="EMBL" id="KAF1969471.1"/>
    </source>
</evidence>
<dbReference type="EMBL" id="ML976709">
    <property type="protein sequence ID" value="KAF1969471.1"/>
    <property type="molecule type" value="Genomic_DNA"/>
</dbReference>